<reference evidence="2 3" key="1">
    <citation type="journal article" date="2014" name="Nat. Commun.">
        <title>Multiple recent horizontal transfers of a large genomic region in cheese making fungi.</title>
        <authorList>
            <person name="Cheeseman K."/>
            <person name="Ropars J."/>
            <person name="Renault P."/>
            <person name="Dupont J."/>
            <person name="Gouzy J."/>
            <person name="Branca A."/>
            <person name="Abraham A.L."/>
            <person name="Ceppi M."/>
            <person name="Conseiller E."/>
            <person name="Debuchy R."/>
            <person name="Malagnac F."/>
            <person name="Goarin A."/>
            <person name="Silar P."/>
            <person name="Lacoste S."/>
            <person name="Sallet E."/>
            <person name="Bensimon A."/>
            <person name="Giraud T."/>
            <person name="Brygoo Y."/>
        </authorList>
    </citation>
    <scope>NUCLEOTIDE SEQUENCE [LARGE SCALE GENOMIC DNA]</scope>
    <source>
        <strain evidence="3">FM 013</strain>
    </source>
</reference>
<gene>
    <name evidence="2" type="ORF">PCAMFM013_S038g000020</name>
</gene>
<evidence type="ECO:0000313" key="3">
    <source>
        <dbReference type="Proteomes" id="UP000053732"/>
    </source>
</evidence>
<feature type="region of interest" description="Disordered" evidence="1">
    <location>
        <begin position="353"/>
        <end position="437"/>
    </location>
</feature>
<dbReference type="Proteomes" id="UP000053732">
    <property type="component" value="Unassembled WGS sequence"/>
</dbReference>
<name>A0A0G4PT78_PENC3</name>
<evidence type="ECO:0000256" key="1">
    <source>
        <dbReference type="SAM" id="MobiDB-lite"/>
    </source>
</evidence>
<protein>
    <submittedName>
        <fullName evidence="2">Str. FM013</fullName>
    </submittedName>
</protein>
<dbReference type="AlphaFoldDB" id="A0A0G4PT78"/>
<dbReference type="EMBL" id="HG793171">
    <property type="protein sequence ID" value="CRL29617.1"/>
    <property type="molecule type" value="Genomic_DNA"/>
</dbReference>
<evidence type="ECO:0000313" key="2">
    <source>
        <dbReference type="EMBL" id="CRL29617.1"/>
    </source>
</evidence>
<keyword evidence="3" id="KW-1185">Reference proteome</keyword>
<feature type="compositionally biased region" description="Basic and acidic residues" evidence="1">
    <location>
        <begin position="358"/>
        <end position="372"/>
    </location>
</feature>
<sequence length="686" mass="76267">MASFVHEMESSNAIHYVASLERHIYHLQGILREWTPYIPQHVLVRSQIPLETTPSHLLQPPSSQTLSVTQRKRVSLSGSSRSEDTWMKPLESFINKIPCAEKWSGAVSSSFPRISILDLLFQSEGCLRDSDSPTSAIPSRHSDIIQTLGAFASLAQKCANNAKWARLMSSYQNFLLSALCHVACCLGVDPNSVNKMMRCISKGGANHLQELRHGAAWGVEAIDRLQTESGWDIRSGDILFYFTPTFTSLRYWAKATKSIPIFTTRLKEDQYKKSPESLHSNHLSVPCIIKCIFGKSVQFSDVCNVLHCNFDIALESFAKWYLDPFGSDAMDELERQRLFFPVHQFSLDRQADFGVESQTERDSQPARDLLHEARKRRRVGSGTNSNLDGPSLNPILSANVQLQTTSEEDPNRSNSNISDQERASLSRNPSPEGFPHQVTCDHRLRLVSPDPHYTVHGRQTACSLPQIHQDDSRRSSTMMNDHYRPGGQVGIVRQTISPAILPLEPSPSFTDHQSPLHFRRAAIGSLERDLPTSSGIRGSAISEMLNVSNAAVCDEVILPPIGRTGVANGLHGNLATSDGSQELHSQFTPSNQSFVGGYPSQYSTAGQGAQYAGVGEPQVVDTSLCSHNMLSSLLFEGQEGPHIDAEPQRVDTSLRSHYMLHDLLDQFEQSRQQPDSDITYQTQFTV</sequence>
<feature type="compositionally biased region" description="Polar residues" evidence="1">
    <location>
        <begin position="381"/>
        <end position="405"/>
    </location>
</feature>
<organism evidence="2 3">
    <name type="scientific">Penicillium camemberti (strain FM 013)</name>
    <dbReference type="NCBI Taxonomy" id="1429867"/>
    <lineage>
        <taxon>Eukaryota</taxon>
        <taxon>Fungi</taxon>
        <taxon>Dikarya</taxon>
        <taxon>Ascomycota</taxon>
        <taxon>Pezizomycotina</taxon>
        <taxon>Eurotiomycetes</taxon>
        <taxon>Eurotiomycetidae</taxon>
        <taxon>Eurotiales</taxon>
        <taxon>Aspergillaceae</taxon>
        <taxon>Penicillium</taxon>
    </lineage>
</organism>
<proteinExistence type="predicted"/>
<accession>A0A0G4PT78</accession>